<evidence type="ECO:0000256" key="2">
    <source>
        <dbReference type="SAM" id="MobiDB-lite"/>
    </source>
</evidence>
<proteinExistence type="predicted"/>
<accession>A0AAV2HZW1</accession>
<feature type="region of interest" description="Disordered" evidence="2">
    <location>
        <begin position="1"/>
        <end position="31"/>
    </location>
</feature>
<comment type="caution">
    <text evidence="3">The sequence shown here is derived from an EMBL/GenBank/DDBJ whole genome shotgun (WGS) entry which is preliminary data.</text>
</comment>
<gene>
    <name evidence="3" type="ORF">GSLYS_00012429001</name>
</gene>
<feature type="region of interest" description="Disordered" evidence="2">
    <location>
        <begin position="136"/>
        <end position="155"/>
    </location>
</feature>
<feature type="compositionally biased region" description="Basic and acidic residues" evidence="2">
    <location>
        <begin position="1"/>
        <end position="18"/>
    </location>
</feature>
<evidence type="ECO:0000256" key="1">
    <source>
        <dbReference type="SAM" id="Coils"/>
    </source>
</evidence>
<evidence type="ECO:0000313" key="4">
    <source>
        <dbReference type="Proteomes" id="UP001497497"/>
    </source>
</evidence>
<keyword evidence="1" id="KW-0175">Coiled coil</keyword>
<organism evidence="3 4">
    <name type="scientific">Lymnaea stagnalis</name>
    <name type="common">Great pond snail</name>
    <name type="synonym">Helix stagnalis</name>
    <dbReference type="NCBI Taxonomy" id="6523"/>
    <lineage>
        <taxon>Eukaryota</taxon>
        <taxon>Metazoa</taxon>
        <taxon>Spiralia</taxon>
        <taxon>Lophotrochozoa</taxon>
        <taxon>Mollusca</taxon>
        <taxon>Gastropoda</taxon>
        <taxon>Heterobranchia</taxon>
        <taxon>Euthyneura</taxon>
        <taxon>Panpulmonata</taxon>
        <taxon>Hygrophila</taxon>
        <taxon>Lymnaeoidea</taxon>
        <taxon>Lymnaeidae</taxon>
        <taxon>Lymnaea</taxon>
    </lineage>
</organism>
<reference evidence="3 4" key="1">
    <citation type="submission" date="2024-04" db="EMBL/GenBank/DDBJ databases">
        <authorList>
            <consortium name="Genoscope - CEA"/>
            <person name="William W."/>
        </authorList>
    </citation>
    <scope>NUCLEOTIDE SEQUENCE [LARGE SCALE GENOMIC DNA]</scope>
</reference>
<dbReference type="Proteomes" id="UP001497497">
    <property type="component" value="Unassembled WGS sequence"/>
</dbReference>
<evidence type="ECO:0000313" key="3">
    <source>
        <dbReference type="EMBL" id="CAL1538608.1"/>
    </source>
</evidence>
<sequence>MNIFHKDTTMTKPTRKEAPLPPEPPLKSQGEHNYEQVGTQDDNHYDKLVYTEESEISARLKEIETNQAQMLGEIRRLNETMEHLKTMNINLQKAVVESSSVLQETVASLKKEFLETSDHLGQHIIQVRRDIVGLSKREPASLSSPQAPEPPAPRVPTDTRVKHVFEWDIQGVDNLVKTQGQVSSHSYHIGDLNYKVLGGADFTKDGQMYVRIYGESTHPSGNDHLTKSGRFQCKVSVTDRSGNMVDWVVGKAVGNFFQDKMWMVGSVSVAELKKKGYCVQGKTFKMKFAIDVFK</sequence>
<dbReference type="AlphaFoldDB" id="A0AAV2HZW1"/>
<feature type="coiled-coil region" evidence="1">
    <location>
        <begin position="60"/>
        <end position="94"/>
    </location>
</feature>
<dbReference type="EMBL" id="CAXITT010000307">
    <property type="protein sequence ID" value="CAL1538608.1"/>
    <property type="molecule type" value="Genomic_DNA"/>
</dbReference>
<keyword evidence="4" id="KW-1185">Reference proteome</keyword>
<protein>
    <submittedName>
        <fullName evidence="3">Uncharacterized protein</fullName>
    </submittedName>
</protein>
<name>A0AAV2HZW1_LYMST</name>